<reference evidence="2 3" key="1">
    <citation type="journal article" date="2019" name="Int. J. Syst. Evol. Microbiol.">
        <title>The Global Catalogue of Microorganisms (GCM) 10K type strain sequencing project: providing services to taxonomists for standard genome sequencing and annotation.</title>
        <authorList>
            <consortium name="The Broad Institute Genomics Platform"/>
            <consortium name="The Broad Institute Genome Sequencing Center for Infectious Disease"/>
            <person name="Wu L."/>
            <person name="Ma J."/>
        </authorList>
    </citation>
    <scope>NUCLEOTIDE SEQUENCE [LARGE SCALE GENOMIC DNA]</scope>
    <source>
        <strain evidence="2 3">JCM 15589</strain>
    </source>
</reference>
<dbReference type="PANTHER" id="PTHR33169">
    <property type="entry name" value="PADR-FAMILY TRANSCRIPTIONAL REGULATOR"/>
    <property type="match status" value="1"/>
</dbReference>
<dbReference type="SUPFAM" id="SSF46785">
    <property type="entry name" value="Winged helix' DNA-binding domain"/>
    <property type="match status" value="1"/>
</dbReference>
<dbReference type="InterPro" id="IPR005149">
    <property type="entry name" value="Tscrpt_reg_PadR_N"/>
</dbReference>
<accession>A0ABN2IWE9</accession>
<dbReference type="InterPro" id="IPR036390">
    <property type="entry name" value="WH_DNA-bd_sf"/>
</dbReference>
<comment type="caution">
    <text evidence="2">The sequence shown here is derived from an EMBL/GenBank/DDBJ whole genome shotgun (WGS) entry which is preliminary data.</text>
</comment>
<gene>
    <name evidence="2" type="ORF">GCM10009809_06130</name>
</gene>
<evidence type="ECO:0000313" key="2">
    <source>
        <dbReference type="EMBL" id="GAA1712780.1"/>
    </source>
</evidence>
<dbReference type="PANTHER" id="PTHR33169:SF14">
    <property type="entry name" value="TRANSCRIPTIONAL REGULATOR RV3488"/>
    <property type="match status" value="1"/>
</dbReference>
<dbReference type="InterPro" id="IPR052509">
    <property type="entry name" value="Metal_resp_DNA-bind_regulator"/>
</dbReference>
<protein>
    <submittedName>
        <fullName evidence="2">PadR family transcriptional regulator</fullName>
    </submittedName>
</protein>
<dbReference type="Proteomes" id="UP001501138">
    <property type="component" value="Unassembled WGS sequence"/>
</dbReference>
<dbReference type="Pfam" id="PF03551">
    <property type="entry name" value="PadR"/>
    <property type="match status" value="1"/>
</dbReference>
<proteinExistence type="predicted"/>
<sequence>MSATRLLVLGAVIDRGDAHGYQVRKDLESWRVDLWGGIGQGSIYHALRQLTAEGLLEHADDDARSAGPARTRYRPTDEGRRAFVELLERTLAADDASPGAAVAAIGFLPSLPRVRAILLLEQRLDAFRAKRERVVREHEQTPDDDWGHHVEAIRYWDQTASAEIAWTAQLLDRLRAGAHTLADDRPVADDEPRSSSTE</sequence>
<dbReference type="InterPro" id="IPR036388">
    <property type="entry name" value="WH-like_DNA-bd_sf"/>
</dbReference>
<keyword evidence="3" id="KW-1185">Reference proteome</keyword>
<dbReference type="Gene3D" id="1.10.10.10">
    <property type="entry name" value="Winged helix-like DNA-binding domain superfamily/Winged helix DNA-binding domain"/>
    <property type="match status" value="1"/>
</dbReference>
<organism evidence="2 3">
    <name type="scientific">Isoptericola hypogeus</name>
    <dbReference type="NCBI Taxonomy" id="300179"/>
    <lineage>
        <taxon>Bacteria</taxon>
        <taxon>Bacillati</taxon>
        <taxon>Actinomycetota</taxon>
        <taxon>Actinomycetes</taxon>
        <taxon>Micrococcales</taxon>
        <taxon>Promicromonosporaceae</taxon>
        <taxon>Isoptericola</taxon>
    </lineage>
</organism>
<evidence type="ECO:0000259" key="1">
    <source>
        <dbReference type="Pfam" id="PF03551"/>
    </source>
</evidence>
<dbReference type="EMBL" id="BAAAPM010000003">
    <property type="protein sequence ID" value="GAA1712780.1"/>
    <property type="molecule type" value="Genomic_DNA"/>
</dbReference>
<name>A0ABN2IWE9_9MICO</name>
<dbReference type="RefSeq" id="WP_344245569.1">
    <property type="nucleotide sequence ID" value="NZ_BAAAPM010000003.1"/>
</dbReference>
<evidence type="ECO:0000313" key="3">
    <source>
        <dbReference type="Proteomes" id="UP001501138"/>
    </source>
</evidence>
<feature type="domain" description="Transcription regulator PadR N-terminal" evidence="1">
    <location>
        <begin position="11"/>
        <end position="83"/>
    </location>
</feature>